<dbReference type="RefSeq" id="WP_115482161.1">
    <property type="nucleotide sequence ID" value="NZ_QRCT01000032.1"/>
</dbReference>
<dbReference type="GO" id="GO:0016020">
    <property type="term" value="C:membrane"/>
    <property type="evidence" value="ECO:0007669"/>
    <property type="project" value="TreeGrafter"/>
</dbReference>
<dbReference type="Gene3D" id="3.40.50.1820">
    <property type="entry name" value="alpha/beta hydrolase"/>
    <property type="match status" value="1"/>
</dbReference>
<reference evidence="2 3" key="1">
    <citation type="submission" date="2018-07" db="EMBL/GenBank/DDBJ databases">
        <title>Anaerosacharophilus polymeroproducens gen. nov. sp. nov., an anaerobic bacterium isolated from salt field.</title>
        <authorList>
            <person name="Kim W."/>
            <person name="Yang S.-H."/>
            <person name="Oh J."/>
            <person name="Lee J.-H."/>
            <person name="Kwon K.K."/>
        </authorList>
    </citation>
    <scope>NUCLEOTIDE SEQUENCE [LARGE SCALE GENOMIC DNA]</scope>
    <source>
        <strain evidence="2 3">MCWD5</strain>
    </source>
</reference>
<dbReference type="EMBL" id="QRCT01000032">
    <property type="protein sequence ID" value="RDU23217.1"/>
    <property type="molecule type" value="Genomic_DNA"/>
</dbReference>
<evidence type="ECO:0000313" key="3">
    <source>
        <dbReference type="Proteomes" id="UP000255036"/>
    </source>
</evidence>
<dbReference type="OrthoDB" id="5513277at2"/>
<comment type="caution">
    <text evidence="2">The sequence shown here is derived from an EMBL/GenBank/DDBJ whole genome shotgun (WGS) entry which is preliminary data.</text>
</comment>
<sequence>MKRSSVFKSEKGKEKIREYYNNILNNFPLLQRNIETSYGKTFILESGNEGKENMLLIHGSCSNSSAWLGDIMALSEHYHVFAVDIPGEPGNSEDIRLNVDSNEYTEWLKEVIELLGLDKVILVGNSMGGWIALNFAAEYPERMKVLVLMAPSGIVPPKENFIDQVELIEKSTEAADIVSAEVLGDVALPKEVMEFMMLVMKNFNPITASLSILSDAQMKALTMPVLYIAGTNDVTMDSVKASERLGELLPQVTLKIDEGVHVITSVSEIVIPFLKGKM</sequence>
<dbReference type="Pfam" id="PF00561">
    <property type="entry name" value="Abhydrolase_1"/>
    <property type="match status" value="1"/>
</dbReference>
<dbReference type="GO" id="GO:0016787">
    <property type="term" value="F:hydrolase activity"/>
    <property type="evidence" value="ECO:0007669"/>
    <property type="project" value="UniProtKB-KW"/>
</dbReference>
<dbReference type="InterPro" id="IPR029058">
    <property type="entry name" value="AB_hydrolase_fold"/>
</dbReference>
<dbReference type="SUPFAM" id="SSF53474">
    <property type="entry name" value="alpha/beta-Hydrolases"/>
    <property type="match status" value="1"/>
</dbReference>
<evidence type="ECO:0000259" key="1">
    <source>
        <dbReference type="Pfam" id="PF00561"/>
    </source>
</evidence>
<feature type="domain" description="AB hydrolase-1" evidence="1">
    <location>
        <begin position="54"/>
        <end position="160"/>
    </location>
</feature>
<proteinExistence type="predicted"/>
<dbReference type="PRINTS" id="PR00111">
    <property type="entry name" value="ABHYDROLASE"/>
</dbReference>
<dbReference type="Proteomes" id="UP000255036">
    <property type="component" value="Unassembled WGS sequence"/>
</dbReference>
<organism evidence="2 3">
    <name type="scientific">Anaerosacchariphilus polymeriproducens</name>
    <dbReference type="NCBI Taxonomy" id="1812858"/>
    <lineage>
        <taxon>Bacteria</taxon>
        <taxon>Bacillati</taxon>
        <taxon>Bacillota</taxon>
        <taxon>Clostridia</taxon>
        <taxon>Lachnospirales</taxon>
        <taxon>Lachnospiraceae</taxon>
        <taxon>Anaerosacchariphilus</taxon>
    </lineage>
</organism>
<dbReference type="InterPro" id="IPR050266">
    <property type="entry name" value="AB_hydrolase_sf"/>
</dbReference>
<keyword evidence="3" id="KW-1185">Reference proteome</keyword>
<dbReference type="InterPro" id="IPR000073">
    <property type="entry name" value="AB_hydrolase_1"/>
</dbReference>
<evidence type="ECO:0000313" key="2">
    <source>
        <dbReference type="EMBL" id="RDU23217.1"/>
    </source>
</evidence>
<accession>A0A371AUH3</accession>
<name>A0A371AUH3_9FIRM</name>
<dbReference type="PANTHER" id="PTHR43798:SF33">
    <property type="entry name" value="HYDROLASE, PUTATIVE (AFU_ORTHOLOGUE AFUA_2G14860)-RELATED"/>
    <property type="match status" value="1"/>
</dbReference>
<protein>
    <submittedName>
        <fullName evidence="2">Alpha/beta hydrolase</fullName>
    </submittedName>
</protein>
<dbReference type="AlphaFoldDB" id="A0A371AUH3"/>
<keyword evidence="2" id="KW-0378">Hydrolase</keyword>
<dbReference type="PANTHER" id="PTHR43798">
    <property type="entry name" value="MONOACYLGLYCEROL LIPASE"/>
    <property type="match status" value="1"/>
</dbReference>
<gene>
    <name evidence="2" type="ORF">DWV06_10575</name>
</gene>